<proteinExistence type="predicted"/>
<dbReference type="AlphaFoldDB" id="A0A8J2KLP6"/>
<accession>A0A8J2KLP6</accession>
<gene>
    <name evidence="2" type="ORF">AFUS01_LOCUS16420</name>
</gene>
<keyword evidence="3" id="KW-1185">Reference proteome</keyword>
<reference evidence="2" key="1">
    <citation type="submission" date="2021-06" db="EMBL/GenBank/DDBJ databases">
        <authorList>
            <person name="Hodson N. C."/>
            <person name="Mongue J. A."/>
            <person name="Jaron S. K."/>
        </authorList>
    </citation>
    <scope>NUCLEOTIDE SEQUENCE</scope>
</reference>
<dbReference type="Proteomes" id="UP000708208">
    <property type="component" value="Unassembled WGS sequence"/>
</dbReference>
<evidence type="ECO:0000256" key="1">
    <source>
        <dbReference type="SAM" id="MobiDB-lite"/>
    </source>
</evidence>
<feature type="compositionally biased region" description="Low complexity" evidence="1">
    <location>
        <begin position="62"/>
        <end position="76"/>
    </location>
</feature>
<dbReference type="EMBL" id="CAJVCH010150722">
    <property type="protein sequence ID" value="CAG7727586.1"/>
    <property type="molecule type" value="Genomic_DNA"/>
</dbReference>
<protein>
    <submittedName>
        <fullName evidence="2">Uncharacterized protein</fullName>
    </submittedName>
</protein>
<sequence length="152" mass="17309">MQNNNNSFQAKNSLGDFGQVHFRKVLLDYDYDDDVEPNNENKDNPWIISTVPVITPPAANVTGSTSSTSQISQFSTPEQERHRKLAELNKQEAAFEQRLAQTVARLRFAMDCYHCTGFALISKYERKLLRPCKIKSIDFHSSKLRAKTGTKI</sequence>
<organism evidence="2 3">
    <name type="scientific">Allacma fusca</name>
    <dbReference type="NCBI Taxonomy" id="39272"/>
    <lineage>
        <taxon>Eukaryota</taxon>
        <taxon>Metazoa</taxon>
        <taxon>Ecdysozoa</taxon>
        <taxon>Arthropoda</taxon>
        <taxon>Hexapoda</taxon>
        <taxon>Collembola</taxon>
        <taxon>Symphypleona</taxon>
        <taxon>Sminthuridae</taxon>
        <taxon>Allacma</taxon>
    </lineage>
</organism>
<feature type="region of interest" description="Disordered" evidence="1">
    <location>
        <begin position="58"/>
        <end position="77"/>
    </location>
</feature>
<evidence type="ECO:0000313" key="3">
    <source>
        <dbReference type="Proteomes" id="UP000708208"/>
    </source>
</evidence>
<evidence type="ECO:0000313" key="2">
    <source>
        <dbReference type="EMBL" id="CAG7727586.1"/>
    </source>
</evidence>
<comment type="caution">
    <text evidence="2">The sequence shown here is derived from an EMBL/GenBank/DDBJ whole genome shotgun (WGS) entry which is preliminary data.</text>
</comment>
<name>A0A8J2KLP6_9HEXA</name>